<sequence length="179" mass="20002">MMSNNVSVTVANRPDLSHAYSSLRFFNFGINLFRLTPGTGSVSQTGPHIFLNIPSGVVIDCFERDMSVIKFEGPCIGTLRERDGLAAYEHGGFLEHAVSQLLLTFKVDLQAEEFRLQVTGKLSPKRQTKDEWEKPKNLSDFQIDARFAFEEVGSLFEGKSDEMQAAVDRALVRLAKSKV</sequence>
<gene>
    <name evidence="1" type="ORF">SKP52_15200</name>
</gene>
<evidence type="ECO:0000313" key="1">
    <source>
        <dbReference type="EMBL" id="AJA09919.1"/>
    </source>
</evidence>
<protein>
    <submittedName>
        <fullName evidence="1">Uncharacterized protein</fullName>
    </submittedName>
</protein>
<dbReference type="EMBL" id="CP009122">
    <property type="protein sequence ID" value="AJA09919.1"/>
    <property type="molecule type" value="Genomic_DNA"/>
</dbReference>
<dbReference type="Proteomes" id="UP000030907">
    <property type="component" value="Chromosome"/>
</dbReference>
<dbReference type="AlphaFoldDB" id="A0A0A7PIW5"/>
<name>A0A0A7PIW5_9SPHN</name>
<proteinExistence type="predicted"/>
<dbReference type="STRING" id="1515612.SKP52_15200"/>
<evidence type="ECO:0000313" key="2">
    <source>
        <dbReference type="Proteomes" id="UP000030907"/>
    </source>
</evidence>
<dbReference type="KEGG" id="sphk:SKP52_15200"/>
<organism evidence="1 2">
    <name type="scientific">Sphingopyxis fribergensis</name>
    <dbReference type="NCBI Taxonomy" id="1515612"/>
    <lineage>
        <taxon>Bacteria</taxon>
        <taxon>Pseudomonadati</taxon>
        <taxon>Pseudomonadota</taxon>
        <taxon>Alphaproteobacteria</taxon>
        <taxon>Sphingomonadales</taxon>
        <taxon>Sphingomonadaceae</taxon>
        <taxon>Sphingopyxis</taxon>
    </lineage>
</organism>
<accession>A0A0A7PIW5</accession>
<reference evidence="1 2" key="1">
    <citation type="journal article" date="2015" name="Int. J. Syst. Evol. Microbiol.">
        <title>Description of Sphingopyxis fribergensis sp. nov. - a soil bacterium with the ability to degrade styrene and phenylacetic acid.</title>
        <authorList>
            <person name="Oelschlagel M."/>
            <person name="Ruckert C."/>
            <person name="Kalinowski J."/>
            <person name="Schmidt G."/>
            <person name="Schlomann M."/>
            <person name="Tischler D."/>
        </authorList>
    </citation>
    <scope>NUCLEOTIDE SEQUENCE [LARGE SCALE GENOMIC DNA]</scope>
    <source>
        <strain evidence="1 2">Kp5.2</strain>
    </source>
</reference>
<keyword evidence="2" id="KW-1185">Reference proteome</keyword>
<dbReference type="HOGENOM" id="CLU_1502529_0_0_5"/>